<organism evidence="6 7">
    <name type="scientific">Candidatus Nomurabacteria bacterium RIFCSPLOWO2_01_FULL_40_18</name>
    <dbReference type="NCBI Taxonomy" id="1801773"/>
    <lineage>
        <taxon>Bacteria</taxon>
        <taxon>Candidatus Nomuraibacteriota</taxon>
    </lineage>
</organism>
<accession>A0A1F6XKJ0</accession>
<gene>
    <name evidence="6" type="ORF">A3A03_00125</name>
</gene>
<feature type="transmembrane region" description="Helical" evidence="4">
    <location>
        <begin position="49"/>
        <end position="71"/>
    </location>
</feature>
<reference evidence="6 7" key="1">
    <citation type="journal article" date="2016" name="Nat. Commun.">
        <title>Thousands of microbial genomes shed light on interconnected biogeochemical processes in an aquifer system.</title>
        <authorList>
            <person name="Anantharaman K."/>
            <person name="Brown C.T."/>
            <person name="Hug L.A."/>
            <person name="Sharon I."/>
            <person name="Castelle C.J."/>
            <person name="Probst A.J."/>
            <person name="Thomas B.C."/>
            <person name="Singh A."/>
            <person name="Wilkins M.J."/>
            <person name="Karaoz U."/>
            <person name="Brodie E.L."/>
            <person name="Williams K.H."/>
            <person name="Hubbard S.S."/>
            <person name="Banfield J.F."/>
        </authorList>
    </citation>
    <scope>NUCLEOTIDE SEQUENCE [LARGE SCALE GENOMIC DNA]</scope>
</reference>
<dbReference type="InterPro" id="IPR036890">
    <property type="entry name" value="HATPase_C_sf"/>
</dbReference>
<comment type="caution">
    <text evidence="6">The sequence shown here is derived from an EMBL/GenBank/DDBJ whole genome shotgun (WGS) entry which is preliminary data.</text>
</comment>
<dbReference type="Gene3D" id="3.30.565.10">
    <property type="entry name" value="Histidine kinase-like ATPase, C-terminal domain"/>
    <property type="match status" value="1"/>
</dbReference>
<keyword evidence="3" id="KW-0597">Phosphoprotein</keyword>
<dbReference type="Pfam" id="PF02518">
    <property type="entry name" value="HATPase_c"/>
    <property type="match status" value="1"/>
</dbReference>
<evidence type="ECO:0000256" key="2">
    <source>
        <dbReference type="ARBA" id="ARBA00012438"/>
    </source>
</evidence>
<dbReference type="SMART" id="SM00387">
    <property type="entry name" value="HATPase_c"/>
    <property type="match status" value="1"/>
</dbReference>
<protein>
    <recommendedName>
        <fullName evidence="2">histidine kinase</fullName>
        <ecNumber evidence="2">2.7.13.3</ecNumber>
    </recommendedName>
</protein>
<evidence type="ECO:0000313" key="7">
    <source>
        <dbReference type="Proteomes" id="UP000176629"/>
    </source>
</evidence>
<dbReference type="Proteomes" id="UP000176629">
    <property type="component" value="Unassembled WGS sequence"/>
</dbReference>
<feature type="transmembrane region" description="Helical" evidence="4">
    <location>
        <begin position="77"/>
        <end position="105"/>
    </location>
</feature>
<proteinExistence type="predicted"/>
<name>A0A1F6XKJ0_9BACT</name>
<dbReference type="PROSITE" id="PS50109">
    <property type="entry name" value="HIS_KIN"/>
    <property type="match status" value="1"/>
</dbReference>
<dbReference type="PANTHER" id="PTHR43547:SF2">
    <property type="entry name" value="HYBRID SIGNAL TRANSDUCTION HISTIDINE KINASE C"/>
    <property type="match status" value="1"/>
</dbReference>
<dbReference type="EC" id="2.7.13.3" evidence="2"/>
<feature type="transmembrane region" description="Helical" evidence="4">
    <location>
        <begin position="247"/>
        <end position="266"/>
    </location>
</feature>
<evidence type="ECO:0000313" key="6">
    <source>
        <dbReference type="EMBL" id="OGI94684.1"/>
    </source>
</evidence>
<dbReference type="InterPro" id="IPR005467">
    <property type="entry name" value="His_kinase_dom"/>
</dbReference>
<feature type="transmembrane region" description="Helical" evidence="4">
    <location>
        <begin position="183"/>
        <end position="203"/>
    </location>
</feature>
<feature type="transmembrane region" description="Helical" evidence="4">
    <location>
        <begin position="24"/>
        <end position="42"/>
    </location>
</feature>
<feature type="transmembrane region" description="Helical" evidence="4">
    <location>
        <begin position="272"/>
        <end position="289"/>
    </location>
</feature>
<dbReference type="PANTHER" id="PTHR43547">
    <property type="entry name" value="TWO-COMPONENT HISTIDINE KINASE"/>
    <property type="match status" value="1"/>
</dbReference>
<dbReference type="PRINTS" id="PR00344">
    <property type="entry name" value="BCTRLSENSOR"/>
</dbReference>
<evidence type="ECO:0000259" key="5">
    <source>
        <dbReference type="PROSITE" id="PS50109"/>
    </source>
</evidence>
<dbReference type="GO" id="GO:0000155">
    <property type="term" value="F:phosphorelay sensor kinase activity"/>
    <property type="evidence" value="ECO:0007669"/>
    <property type="project" value="TreeGrafter"/>
</dbReference>
<dbReference type="EMBL" id="MFUX01000013">
    <property type="protein sequence ID" value="OGI94684.1"/>
    <property type="molecule type" value="Genomic_DNA"/>
</dbReference>
<sequence length="541" mass="60943">MIDITTIINTCYETTSSLRVIANYSHIIPVVLALILGSFVFIKTKFDLLSKIFLAFIITFSIWLIGDVIIWTSNNYYLVYAIWSFLLYIEILFYILGLYFAIVFVRKSDINIIYKMVLFLSTLIPFIFTITQKSVEGFNYPVCEAFNSYFLDNYKLIYEGIILVIILILAITPFFKKFSWKQILVNLIVLGSMFLFLSIFGITEYLAGVTGNYEMNLYSLFLLPVLLVAIIYSVFELDIFNVKILGTHYLVVGLMVLMGGQLFFITSTTNKLLTILTIVLLAGLSVILFRNLKRESDQRVQIEKLNIKLGELIKQRESLVHLVTHKVKGSFTRSKYIFAGILDGTFGDINPEVKKRAEQGLESDNAGIQTVDLVLNVANMQNGLIKYEMKPVDFRQLVEQSIAEKKVAAEAKGLKIESEIKDGVYGVMGDAIWLKEAINNLIDNSVKYTNTGNLFISLTDGNGKIKFFVKDTGVGITDEDKKHLFTEGGRGKDSVKMNVNSTGYGLYSVKLIVEAHKGKVWAESEGADKGSTFYIELDAAA</sequence>
<dbReference type="InterPro" id="IPR004358">
    <property type="entry name" value="Sig_transdc_His_kin-like_C"/>
</dbReference>
<dbReference type="SUPFAM" id="SSF55874">
    <property type="entry name" value="ATPase domain of HSP90 chaperone/DNA topoisomerase II/histidine kinase"/>
    <property type="match status" value="1"/>
</dbReference>
<feature type="transmembrane region" description="Helical" evidence="4">
    <location>
        <begin position="156"/>
        <end position="176"/>
    </location>
</feature>
<keyword evidence="4" id="KW-1133">Transmembrane helix</keyword>
<keyword evidence="4" id="KW-0812">Transmembrane</keyword>
<keyword evidence="4" id="KW-0472">Membrane</keyword>
<feature type="domain" description="Histidine kinase" evidence="5">
    <location>
        <begin position="371"/>
        <end position="541"/>
    </location>
</feature>
<dbReference type="STRING" id="1801773.A3A03_00125"/>
<feature type="transmembrane region" description="Helical" evidence="4">
    <location>
        <begin position="215"/>
        <end position="235"/>
    </location>
</feature>
<comment type="catalytic activity">
    <reaction evidence="1">
        <text>ATP + protein L-histidine = ADP + protein N-phospho-L-histidine.</text>
        <dbReference type="EC" id="2.7.13.3"/>
    </reaction>
</comment>
<evidence type="ECO:0000256" key="1">
    <source>
        <dbReference type="ARBA" id="ARBA00000085"/>
    </source>
</evidence>
<dbReference type="InterPro" id="IPR003594">
    <property type="entry name" value="HATPase_dom"/>
</dbReference>
<evidence type="ECO:0000256" key="4">
    <source>
        <dbReference type="SAM" id="Phobius"/>
    </source>
</evidence>
<evidence type="ECO:0000256" key="3">
    <source>
        <dbReference type="ARBA" id="ARBA00022553"/>
    </source>
</evidence>
<feature type="transmembrane region" description="Helical" evidence="4">
    <location>
        <begin position="112"/>
        <end position="131"/>
    </location>
</feature>
<dbReference type="AlphaFoldDB" id="A0A1F6XKJ0"/>